<proteinExistence type="predicted"/>
<evidence type="ECO:0000313" key="5">
    <source>
        <dbReference type="EMBL" id="CAF4896900.1"/>
    </source>
</evidence>
<comment type="caution">
    <text evidence="5">The sequence shown here is derived from an EMBL/GenBank/DDBJ whole genome shotgun (WGS) entry which is preliminary data.</text>
</comment>
<evidence type="ECO:0000313" key="4">
    <source>
        <dbReference type="EMBL" id="CAF4835338.1"/>
    </source>
</evidence>
<feature type="non-terminal residue" evidence="5">
    <location>
        <position position="1"/>
    </location>
</feature>
<dbReference type="Proteomes" id="UP000681720">
    <property type="component" value="Unassembled WGS sequence"/>
</dbReference>
<dbReference type="EMBL" id="CAJOBI010173025">
    <property type="protein sequence ID" value="CAF4896900.1"/>
    <property type="molecule type" value="Genomic_DNA"/>
</dbReference>
<evidence type="ECO:0000256" key="1">
    <source>
        <dbReference type="SAM" id="MobiDB-lite"/>
    </source>
</evidence>
<evidence type="ECO:0000313" key="6">
    <source>
        <dbReference type="Proteomes" id="UP000676336"/>
    </source>
</evidence>
<organism evidence="5 6">
    <name type="scientific">Rotaria magnacalcarata</name>
    <dbReference type="NCBI Taxonomy" id="392030"/>
    <lineage>
        <taxon>Eukaryota</taxon>
        <taxon>Metazoa</taxon>
        <taxon>Spiralia</taxon>
        <taxon>Gnathifera</taxon>
        <taxon>Rotifera</taxon>
        <taxon>Eurotatoria</taxon>
        <taxon>Bdelloidea</taxon>
        <taxon>Philodinida</taxon>
        <taxon>Philodinidae</taxon>
        <taxon>Rotaria</taxon>
    </lineage>
</organism>
<sequence length="80" mass="9227">GRGISPEYGGLSRNYIEVFRGGDFRETKPSEIYSLPLSEQMRTSPNFPSSSRHSRYDQYQSERYGTMLNRNNIPSTQPAY</sequence>
<dbReference type="EMBL" id="CAJOBH010087393">
    <property type="protein sequence ID" value="CAF4547460.1"/>
    <property type="molecule type" value="Genomic_DNA"/>
</dbReference>
<evidence type="ECO:0000313" key="2">
    <source>
        <dbReference type="EMBL" id="CAF4547460.1"/>
    </source>
</evidence>
<feature type="region of interest" description="Disordered" evidence="1">
    <location>
        <begin position="35"/>
        <end position="80"/>
    </location>
</feature>
<name>A0A8S3C6Z8_9BILA</name>
<dbReference type="Proteomes" id="UP000676336">
    <property type="component" value="Unassembled WGS sequence"/>
</dbReference>
<reference evidence="5" key="1">
    <citation type="submission" date="2021-02" db="EMBL/GenBank/DDBJ databases">
        <authorList>
            <person name="Nowell W R."/>
        </authorList>
    </citation>
    <scope>NUCLEOTIDE SEQUENCE</scope>
</reference>
<evidence type="ECO:0000313" key="3">
    <source>
        <dbReference type="EMBL" id="CAF4760914.1"/>
    </source>
</evidence>
<dbReference type="AlphaFoldDB" id="A0A8S3C6Z8"/>
<dbReference type="Proteomes" id="UP000681967">
    <property type="component" value="Unassembled WGS sequence"/>
</dbReference>
<feature type="compositionally biased region" description="Polar residues" evidence="1">
    <location>
        <begin position="40"/>
        <end position="80"/>
    </location>
</feature>
<dbReference type="EMBL" id="CAJOBH010131752">
    <property type="protein sequence ID" value="CAF4760914.1"/>
    <property type="molecule type" value="Genomic_DNA"/>
</dbReference>
<accession>A0A8S3C6Z8</accession>
<protein>
    <submittedName>
        <fullName evidence="5">Uncharacterized protein</fullName>
    </submittedName>
</protein>
<gene>
    <name evidence="2" type="ORF">BYL167_LOCUS37964</name>
    <name evidence="3" type="ORF">BYL167_LOCUS46504</name>
    <name evidence="4" type="ORF">GIL414_LOCUS48657</name>
    <name evidence="5" type="ORF">SMN809_LOCUS51546</name>
</gene>
<feature type="non-terminal residue" evidence="5">
    <location>
        <position position="80"/>
    </location>
</feature>
<dbReference type="EMBL" id="CAJOBJ010158283">
    <property type="protein sequence ID" value="CAF4835338.1"/>
    <property type="molecule type" value="Genomic_DNA"/>
</dbReference>